<comment type="similarity">
    <text evidence="3 9">Belongs to the FliF family.</text>
</comment>
<feature type="domain" description="Flagellar M-ring N-terminal" evidence="12">
    <location>
        <begin position="42"/>
        <end position="210"/>
    </location>
</feature>
<dbReference type="InterPro" id="IPR006182">
    <property type="entry name" value="FliF_N_dom"/>
</dbReference>
<comment type="function">
    <text evidence="9">The M ring may be actively involved in energy transduction.</text>
</comment>
<dbReference type="NCBIfam" id="TIGR00206">
    <property type="entry name" value="fliF"/>
    <property type="match status" value="1"/>
</dbReference>
<feature type="compositionally biased region" description="Basic and acidic residues" evidence="10">
    <location>
        <begin position="303"/>
        <end position="313"/>
    </location>
</feature>
<keyword evidence="14" id="KW-0969">Cilium</keyword>
<name>A0A7Y3RNE8_9PROT</name>
<dbReference type="InterPro" id="IPR045851">
    <property type="entry name" value="AMP-bd_C_sf"/>
</dbReference>
<proteinExistence type="inferred from homology"/>
<dbReference type="InterPro" id="IPR013556">
    <property type="entry name" value="Flag_M-ring_C"/>
</dbReference>
<keyword evidence="5 11" id="KW-0812">Transmembrane</keyword>
<dbReference type="Gene3D" id="3.30.300.30">
    <property type="match status" value="1"/>
</dbReference>
<dbReference type="InterPro" id="IPR000067">
    <property type="entry name" value="FlgMring_FliF"/>
</dbReference>
<dbReference type="GO" id="GO:0009431">
    <property type="term" value="C:bacterial-type flagellum basal body, MS ring"/>
    <property type="evidence" value="ECO:0007669"/>
    <property type="project" value="InterPro"/>
</dbReference>
<evidence type="ECO:0000256" key="11">
    <source>
        <dbReference type="SAM" id="Phobius"/>
    </source>
</evidence>
<dbReference type="Pfam" id="PF08345">
    <property type="entry name" value="YscJ_FliF_C"/>
    <property type="match status" value="1"/>
</dbReference>
<dbReference type="Pfam" id="PF01514">
    <property type="entry name" value="YscJ_FliF"/>
    <property type="match status" value="1"/>
</dbReference>
<dbReference type="PRINTS" id="PR01009">
    <property type="entry name" value="FLGMRINGFLIF"/>
</dbReference>
<dbReference type="GO" id="GO:0071973">
    <property type="term" value="P:bacterial-type flagellum-dependent cell motility"/>
    <property type="evidence" value="ECO:0007669"/>
    <property type="project" value="InterPro"/>
</dbReference>
<accession>A0A7Y3RNE8</accession>
<evidence type="ECO:0000313" key="14">
    <source>
        <dbReference type="EMBL" id="NNU17296.1"/>
    </source>
</evidence>
<dbReference type="GO" id="GO:0003774">
    <property type="term" value="F:cytoskeletal motor activity"/>
    <property type="evidence" value="ECO:0007669"/>
    <property type="project" value="InterPro"/>
</dbReference>
<keyword evidence="7 11" id="KW-0472">Membrane</keyword>
<dbReference type="InterPro" id="IPR043427">
    <property type="entry name" value="YscJ/FliF"/>
</dbReference>
<evidence type="ECO:0000256" key="5">
    <source>
        <dbReference type="ARBA" id="ARBA00022692"/>
    </source>
</evidence>
<organism evidence="14 15">
    <name type="scientific">Parvularcula mediterranea</name>
    <dbReference type="NCBI Taxonomy" id="2732508"/>
    <lineage>
        <taxon>Bacteria</taxon>
        <taxon>Pseudomonadati</taxon>
        <taxon>Pseudomonadota</taxon>
        <taxon>Alphaproteobacteria</taxon>
        <taxon>Parvularculales</taxon>
        <taxon>Parvularculaceae</taxon>
        <taxon>Parvularcula</taxon>
    </lineage>
</organism>
<dbReference type="AlphaFoldDB" id="A0A7Y3RNE8"/>
<feature type="domain" description="Flagellar M-ring C-terminal" evidence="13">
    <location>
        <begin position="235"/>
        <end position="389"/>
    </location>
</feature>
<evidence type="ECO:0000256" key="10">
    <source>
        <dbReference type="SAM" id="MobiDB-lite"/>
    </source>
</evidence>
<dbReference type="GO" id="GO:0005886">
    <property type="term" value="C:plasma membrane"/>
    <property type="evidence" value="ECO:0007669"/>
    <property type="project" value="UniProtKB-SubCell"/>
</dbReference>
<evidence type="ECO:0000256" key="1">
    <source>
        <dbReference type="ARBA" id="ARBA00004117"/>
    </source>
</evidence>
<evidence type="ECO:0000256" key="6">
    <source>
        <dbReference type="ARBA" id="ARBA00022989"/>
    </source>
</evidence>
<sequence length="501" mass="52729">MFESLKEKAGSLTLRQKLVAGAGAAALSATLVLMLTMTGSRDEALLYAGLDPQAAGELIAALDAEGVVYSVDGSGIYVPAEDRDRLRLMLAQQNLPAPKAQGYELLDQLDGFSTTSQMFSATYWRAKEGEIARTLMTMPGVQAARVHIGTGDASTFSRRRSEKTASVTLSVPSGLGDRQVQAIRYLTALAVPGLAATEVAVIDTARGLLSADQADGSPASRKEAEAIEAALLNLLEARVGVGNARVTASVDINRRREELQERAFTPQGVVSESIRDERSSNEANADGAVTIASDLPDGETGDAESRQETRELREETKFAIGSTDRMVEILPGDVERVTVAVLVNDLQQEDGSFTPRDAEELAALDALVRAATGIDETRGDVVTVRSLPFSRPAFAEGASSTGAATDGSAPPLLWLGGGAALLALAAGAAFLTRRKKPDLSIEETAPDDVYLGDLQLAQGEGQFVPAGQEDPLALLRSRAGERPEAAAAILNSWLKPKDASA</sequence>
<keyword evidence="14" id="KW-0282">Flagellum</keyword>
<dbReference type="PANTHER" id="PTHR30046:SF0">
    <property type="entry name" value="FLAGELLAR M-RING PROTEIN"/>
    <property type="match status" value="1"/>
</dbReference>
<keyword evidence="14" id="KW-0966">Cell projection</keyword>
<keyword evidence="8 9" id="KW-0975">Bacterial flagellum</keyword>
<dbReference type="PIRSF" id="PIRSF004862">
    <property type="entry name" value="FliF"/>
    <property type="match status" value="1"/>
</dbReference>
<comment type="caution">
    <text evidence="14">The sequence shown here is derived from an EMBL/GenBank/DDBJ whole genome shotgun (WGS) entry which is preliminary data.</text>
</comment>
<evidence type="ECO:0000256" key="9">
    <source>
        <dbReference type="PIRNR" id="PIRNR004862"/>
    </source>
</evidence>
<comment type="subcellular location">
    <subcellularLocation>
        <location evidence="1 9">Bacterial flagellum basal body</location>
    </subcellularLocation>
    <subcellularLocation>
        <location evidence="2">Cell membrane</location>
        <topology evidence="2">Multi-pass membrane protein</topology>
    </subcellularLocation>
</comment>
<keyword evidence="4" id="KW-1003">Cell membrane</keyword>
<evidence type="ECO:0000259" key="12">
    <source>
        <dbReference type="Pfam" id="PF01514"/>
    </source>
</evidence>
<evidence type="ECO:0000256" key="8">
    <source>
        <dbReference type="ARBA" id="ARBA00023143"/>
    </source>
</evidence>
<evidence type="ECO:0000313" key="15">
    <source>
        <dbReference type="Proteomes" id="UP000536835"/>
    </source>
</evidence>
<evidence type="ECO:0000256" key="7">
    <source>
        <dbReference type="ARBA" id="ARBA00023136"/>
    </source>
</evidence>
<reference evidence="14 15" key="1">
    <citation type="submission" date="2020-05" db="EMBL/GenBank/DDBJ databases">
        <title>Parvularcula mediterraneae sp. nov., isolated from polypropylene straw from shallow seawater of the seashore of Laganas in Zakynthos island, Greece.</title>
        <authorList>
            <person name="Szabo I."/>
            <person name="Al-Omari J."/>
            <person name="Rado J."/>
            <person name="Szerdahelyi G.S."/>
        </authorList>
    </citation>
    <scope>NUCLEOTIDE SEQUENCE [LARGE SCALE GENOMIC DNA]</scope>
    <source>
        <strain evidence="14 15">ZS-1/3</strain>
    </source>
</reference>
<dbReference type="PANTHER" id="PTHR30046">
    <property type="entry name" value="FLAGELLAR M-RING PROTEIN"/>
    <property type="match status" value="1"/>
</dbReference>
<keyword evidence="6 11" id="KW-1133">Transmembrane helix</keyword>
<evidence type="ECO:0000259" key="13">
    <source>
        <dbReference type="Pfam" id="PF08345"/>
    </source>
</evidence>
<feature type="region of interest" description="Disordered" evidence="10">
    <location>
        <begin position="268"/>
        <end position="313"/>
    </location>
</feature>
<keyword evidence="15" id="KW-1185">Reference proteome</keyword>
<gene>
    <name evidence="14" type="primary">fliF</name>
    <name evidence="14" type="ORF">HK107_13275</name>
</gene>
<evidence type="ECO:0000256" key="3">
    <source>
        <dbReference type="ARBA" id="ARBA00007971"/>
    </source>
</evidence>
<dbReference type="Proteomes" id="UP000536835">
    <property type="component" value="Unassembled WGS sequence"/>
</dbReference>
<evidence type="ECO:0000256" key="2">
    <source>
        <dbReference type="ARBA" id="ARBA00004651"/>
    </source>
</evidence>
<evidence type="ECO:0000256" key="4">
    <source>
        <dbReference type="ARBA" id="ARBA00022475"/>
    </source>
</evidence>
<protein>
    <recommendedName>
        <fullName evidence="9">Flagellar M-ring protein</fullName>
    </recommendedName>
</protein>
<dbReference type="EMBL" id="JABFCX010000003">
    <property type="protein sequence ID" value="NNU17296.1"/>
    <property type="molecule type" value="Genomic_DNA"/>
</dbReference>
<feature type="transmembrane region" description="Helical" evidence="11">
    <location>
        <begin position="412"/>
        <end position="431"/>
    </location>
</feature>